<gene>
    <name evidence="1" type="ORF">TNCV_2047321</name>
</gene>
<evidence type="ECO:0000313" key="1">
    <source>
        <dbReference type="EMBL" id="GFY18326.1"/>
    </source>
</evidence>
<reference evidence="1" key="1">
    <citation type="submission" date="2020-08" db="EMBL/GenBank/DDBJ databases">
        <title>Multicomponent nature underlies the extraordinary mechanical properties of spider dragline silk.</title>
        <authorList>
            <person name="Kono N."/>
            <person name="Nakamura H."/>
            <person name="Mori M."/>
            <person name="Yoshida Y."/>
            <person name="Ohtoshi R."/>
            <person name="Malay A.D."/>
            <person name="Moran D.A.P."/>
            <person name="Tomita M."/>
            <person name="Numata K."/>
            <person name="Arakawa K."/>
        </authorList>
    </citation>
    <scope>NUCLEOTIDE SEQUENCE</scope>
</reference>
<dbReference type="Gene3D" id="3.30.420.10">
    <property type="entry name" value="Ribonuclease H-like superfamily/Ribonuclease H"/>
    <property type="match status" value="1"/>
</dbReference>
<proteinExistence type="predicted"/>
<dbReference type="AlphaFoldDB" id="A0A8X6SRQ5"/>
<accession>A0A8X6SRQ5</accession>
<evidence type="ECO:0000313" key="2">
    <source>
        <dbReference type="Proteomes" id="UP000887159"/>
    </source>
</evidence>
<organism evidence="1 2">
    <name type="scientific">Trichonephila clavipes</name>
    <name type="common">Golden silk orbweaver</name>
    <name type="synonym">Nephila clavipes</name>
    <dbReference type="NCBI Taxonomy" id="2585209"/>
    <lineage>
        <taxon>Eukaryota</taxon>
        <taxon>Metazoa</taxon>
        <taxon>Ecdysozoa</taxon>
        <taxon>Arthropoda</taxon>
        <taxon>Chelicerata</taxon>
        <taxon>Arachnida</taxon>
        <taxon>Araneae</taxon>
        <taxon>Araneomorphae</taxon>
        <taxon>Entelegynae</taxon>
        <taxon>Araneoidea</taxon>
        <taxon>Nephilidae</taxon>
        <taxon>Trichonephila</taxon>
    </lineage>
</organism>
<dbReference type="GO" id="GO:0003676">
    <property type="term" value="F:nucleic acid binding"/>
    <property type="evidence" value="ECO:0007669"/>
    <property type="project" value="InterPro"/>
</dbReference>
<dbReference type="InterPro" id="IPR036397">
    <property type="entry name" value="RNaseH_sf"/>
</dbReference>
<dbReference type="Proteomes" id="UP000887159">
    <property type="component" value="Unassembled WGS sequence"/>
</dbReference>
<keyword evidence="2" id="KW-1185">Reference proteome</keyword>
<sequence>MHDRRLLVLYGPSSGLHIHQIFHQQKIIISPMVAERLARHNTPVTTVDELRHHVVAAWASVPVHALQFVSDSMPSRISAAISDKGACVLWILISQERDLCIQTS</sequence>
<protein>
    <submittedName>
        <fullName evidence="1">Uncharacterized protein</fullName>
    </submittedName>
</protein>
<dbReference type="EMBL" id="BMAU01021348">
    <property type="protein sequence ID" value="GFY18326.1"/>
    <property type="molecule type" value="Genomic_DNA"/>
</dbReference>
<name>A0A8X6SRQ5_TRICX</name>
<comment type="caution">
    <text evidence="1">The sequence shown here is derived from an EMBL/GenBank/DDBJ whole genome shotgun (WGS) entry which is preliminary data.</text>
</comment>